<proteinExistence type="predicted"/>
<dbReference type="SUPFAM" id="SSF56219">
    <property type="entry name" value="DNase I-like"/>
    <property type="match status" value="1"/>
</dbReference>
<evidence type="ECO:0000313" key="2">
    <source>
        <dbReference type="EMBL" id="CAF1138843.1"/>
    </source>
</evidence>
<sequence>MKGTNMFGGVLIAVHKAIHSQCVDEFDNLCNLIVLEVGSDFDMFQLVTCYSPPTEPIPLDIFDRLLQCNPNSIFIGDFNAKHNSWSRSADNQKGRALFSWLSSSPIHSSLEIINKYIPTSTRSNATIDLIIAPSHMSSTSFSVLPSIGNDHHPVLWHPSFKISSTHHRSLIKYTRWNLLNIFLIFTATYWQSLAASMSYSAAFFLLYERFLSLCTSRLTFITFRKTIKPSLPQHIIYMIKQKRQYLKLFRQTRHPHFAVVLRDMSKMHLYEIKSHPIKLNEIHLIWMSDKYFKYLFKPTNILSQQYEQLIYLT</sequence>
<dbReference type="Proteomes" id="UP000663864">
    <property type="component" value="Unassembled WGS sequence"/>
</dbReference>
<comment type="caution">
    <text evidence="2">The sequence shown here is derived from an EMBL/GenBank/DDBJ whole genome shotgun (WGS) entry which is preliminary data.</text>
</comment>
<accession>A0A814RVA7</accession>
<dbReference type="GO" id="GO:0003824">
    <property type="term" value="F:catalytic activity"/>
    <property type="evidence" value="ECO:0007669"/>
    <property type="project" value="InterPro"/>
</dbReference>
<dbReference type="Gene3D" id="3.60.10.10">
    <property type="entry name" value="Endonuclease/exonuclease/phosphatase"/>
    <property type="match status" value="1"/>
</dbReference>
<dbReference type="AlphaFoldDB" id="A0A814RVA7"/>
<reference evidence="2" key="1">
    <citation type="submission" date="2021-02" db="EMBL/GenBank/DDBJ databases">
        <authorList>
            <person name="Nowell W R."/>
        </authorList>
    </citation>
    <scope>NUCLEOTIDE SEQUENCE</scope>
</reference>
<gene>
    <name evidence="3" type="ORF">JBS370_LOCUS10131</name>
    <name evidence="2" type="ORF">ZHD862_LOCUS19534</name>
</gene>
<dbReference type="EMBL" id="CAJNOT010001066">
    <property type="protein sequence ID" value="CAF1138843.1"/>
    <property type="molecule type" value="Genomic_DNA"/>
</dbReference>
<dbReference type="Pfam" id="PF14529">
    <property type="entry name" value="Exo_endo_phos_2"/>
    <property type="match status" value="1"/>
</dbReference>
<protein>
    <recommendedName>
        <fullName evidence="1">Endonuclease/exonuclease/phosphatase domain-containing protein</fullName>
    </recommendedName>
</protein>
<evidence type="ECO:0000313" key="4">
    <source>
        <dbReference type="Proteomes" id="UP000663864"/>
    </source>
</evidence>
<organism evidence="2 4">
    <name type="scientific">Rotaria sordida</name>
    <dbReference type="NCBI Taxonomy" id="392033"/>
    <lineage>
        <taxon>Eukaryota</taxon>
        <taxon>Metazoa</taxon>
        <taxon>Spiralia</taxon>
        <taxon>Gnathifera</taxon>
        <taxon>Rotifera</taxon>
        <taxon>Eurotatoria</taxon>
        <taxon>Bdelloidea</taxon>
        <taxon>Philodinida</taxon>
        <taxon>Philodinidae</taxon>
        <taxon>Rotaria</taxon>
    </lineage>
</organism>
<dbReference type="PANTHER" id="PTHR33273">
    <property type="entry name" value="DOMAIN-CONTAINING PROTEIN, PUTATIVE-RELATED"/>
    <property type="match status" value="1"/>
</dbReference>
<feature type="domain" description="Endonuclease/exonuclease/phosphatase" evidence="1">
    <location>
        <begin position="45"/>
        <end position="154"/>
    </location>
</feature>
<dbReference type="Proteomes" id="UP000663836">
    <property type="component" value="Unassembled WGS sequence"/>
</dbReference>
<name>A0A814RVA7_9BILA</name>
<dbReference type="PANTHER" id="PTHR33273:SF4">
    <property type="entry name" value="ENDONUCLEASE_EXONUCLEASE_PHOSPHATASE DOMAIN-CONTAINING PROTEIN"/>
    <property type="match status" value="1"/>
</dbReference>
<evidence type="ECO:0000259" key="1">
    <source>
        <dbReference type="Pfam" id="PF14529"/>
    </source>
</evidence>
<dbReference type="InterPro" id="IPR036691">
    <property type="entry name" value="Endo/exonu/phosph_ase_sf"/>
</dbReference>
<evidence type="ECO:0000313" key="3">
    <source>
        <dbReference type="EMBL" id="CAF3710679.1"/>
    </source>
</evidence>
<dbReference type="EMBL" id="CAJOBD010000719">
    <property type="protein sequence ID" value="CAF3710679.1"/>
    <property type="molecule type" value="Genomic_DNA"/>
</dbReference>
<dbReference type="InterPro" id="IPR005135">
    <property type="entry name" value="Endo/exonuclease/phosphatase"/>
</dbReference>